<keyword evidence="5" id="KW-0001">2Fe-2S</keyword>
<dbReference type="GO" id="GO:0016491">
    <property type="term" value="F:oxidoreductase activity"/>
    <property type="evidence" value="ECO:0007669"/>
    <property type="project" value="UniProtKB-KW"/>
</dbReference>
<dbReference type="SUPFAM" id="SSF50022">
    <property type="entry name" value="ISP domain"/>
    <property type="match status" value="1"/>
</dbReference>
<evidence type="ECO:0000256" key="9">
    <source>
        <dbReference type="ARBA" id="ARBA00023004"/>
    </source>
</evidence>
<evidence type="ECO:0000256" key="4">
    <source>
        <dbReference type="ARBA" id="ARBA00022692"/>
    </source>
</evidence>
<evidence type="ECO:0000256" key="8">
    <source>
        <dbReference type="ARBA" id="ARBA00023002"/>
    </source>
</evidence>
<accession>A0A7S1Z823</accession>
<evidence type="ECO:0000259" key="12">
    <source>
        <dbReference type="PROSITE" id="PS51296"/>
    </source>
</evidence>
<evidence type="ECO:0000256" key="11">
    <source>
        <dbReference type="ARBA" id="ARBA00023136"/>
    </source>
</evidence>
<dbReference type="InterPro" id="IPR017941">
    <property type="entry name" value="Rieske_2Fe-2S"/>
</dbReference>
<dbReference type="GO" id="GO:0032259">
    <property type="term" value="P:methylation"/>
    <property type="evidence" value="ECO:0007669"/>
    <property type="project" value="UniProtKB-KW"/>
</dbReference>
<evidence type="ECO:0000256" key="7">
    <source>
        <dbReference type="ARBA" id="ARBA00022989"/>
    </source>
</evidence>
<dbReference type="Pfam" id="PF00355">
    <property type="entry name" value="Rieske"/>
    <property type="match status" value="1"/>
</dbReference>
<keyword evidence="7" id="KW-1133">Transmembrane helix</keyword>
<dbReference type="GO" id="GO:0046872">
    <property type="term" value="F:metal ion binding"/>
    <property type="evidence" value="ECO:0007669"/>
    <property type="project" value="UniProtKB-KW"/>
</dbReference>
<dbReference type="PANTHER" id="PTHR21266:SF32">
    <property type="entry name" value="CHOLESTEROL 7-DESATURASE NVD"/>
    <property type="match status" value="1"/>
</dbReference>
<sequence>MVETSTEAQSDSQNLFGIASDAVTGVLFSLLHAFDDCGIADSSKNLRVLWVRALLNHKGKIKDEVAATFLPPTTRGLVTSDSGAQLLEPILKFAEWIQARTDFIDASLGNFLSSPVCKDPETGEALECNIVLFGAGYDTRALRYRHEHEGKINFIEVDLPSVVEGKGKLYEKFQREQDPEWDLQNRGSKLIPFDLNDCGGENPTSLIDTLRTQGKLKENVPTFLVWEAVLFYVNEDAVRNIMNELFAFVRIGGNGGDPRAETMLCFTDSLKPFVDVPFTNEARKFFNGRDLDLVQHRARWGGAVHFALATTKGAQSSEVATTTKEADLKPTGKIGMHIKSEVGNLVNSYTPTQSNNPAVLRQPSFDNTWYAVAYPWQIDGYETPLDATLNRKNDDEVKPFATRLWGEPLVIYRDGEGKLVALADVCPHRSAPLSMGKVENGELACMYHGWKFGAKGACTDIPTLRAVDDEDNILERDHSRTLSRVTNANCGNNRAVVEHEGLVYIWRGNVLEADPSLLPSRRKGDMETVPIDTVLDYNVDYSYIVENNLDSPHLFYLHDGSVPPIESIGMLNNNLPKLKLTAFTDDCGMGHLGRFGVNGRPKKLLRFDPPNIVRHGGVSGFEEEFHIVPIAPQRTRVLLRQHLPRGPILSTITGIPGLKPVLTQLVNNWNYHIGLEDACVMQGQASRIEDWGSPRLAVGGLGDDLIKRYWKWRSEAHEELKKKGQNSPYMVEFSGQQAPASIPSGTSFGDDPELVARIRADSRLRNSPLVSDNKEIDERTGSEVGTWGILSDYVQNTPAANFPPVNYKQYKNLLVLDDFIKGVFQKDADAPVDAVGSHS</sequence>
<dbReference type="Pfam" id="PF04072">
    <property type="entry name" value="LCM"/>
    <property type="match status" value="1"/>
</dbReference>
<organism evidence="13">
    <name type="scientific">Ditylum brightwellii</name>
    <dbReference type="NCBI Taxonomy" id="49249"/>
    <lineage>
        <taxon>Eukaryota</taxon>
        <taxon>Sar</taxon>
        <taxon>Stramenopiles</taxon>
        <taxon>Ochrophyta</taxon>
        <taxon>Bacillariophyta</taxon>
        <taxon>Mediophyceae</taxon>
        <taxon>Lithodesmiophycidae</taxon>
        <taxon>Lithodesmiales</taxon>
        <taxon>Lithodesmiaceae</taxon>
        <taxon>Ditylum</taxon>
    </lineage>
</organism>
<keyword evidence="4" id="KW-0812">Transmembrane</keyword>
<keyword evidence="10" id="KW-0411">Iron-sulfur</keyword>
<dbReference type="EMBL" id="HBGN01018369">
    <property type="protein sequence ID" value="CAD9331241.1"/>
    <property type="molecule type" value="Transcribed_RNA"/>
</dbReference>
<evidence type="ECO:0000256" key="2">
    <source>
        <dbReference type="ARBA" id="ARBA00022603"/>
    </source>
</evidence>
<feature type="domain" description="Rieske" evidence="12">
    <location>
        <begin position="369"/>
        <end position="475"/>
    </location>
</feature>
<evidence type="ECO:0000256" key="1">
    <source>
        <dbReference type="ARBA" id="ARBA00004370"/>
    </source>
</evidence>
<evidence type="ECO:0000313" key="13">
    <source>
        <dbReference type="EMBL" id="CAD9331241.1"/>
    </source>
</evidence>
<dbReference type="AlphaFoldDB" id="A0A7S1Z823"/>
<dbReference type="GO" id="GO:0005737">
    <property type="term" value="C:cytoplasm"/>
    <property type="evidence" value="ECO:0007669"/>
    <property type="project" value="TreeGrafter"/>
</dbReference>
<gene>
    <name evidence="13" type="ORF">DBRI1063_LOCUS11708</name>
</gene>
<evidence type="ECO:0000256" key="5">
    <source>
        <dbReference type="ARBA" id="ARBA00022714"/>
    </source>
</evidence>
<evidence type="ECO:0000256" key="10">
    <source>
        <dbReference type="ARBA" id="ARBA00023014"/>
    </source>
</evidence>
<keyword evidence="3" id="KW-0808">Transferase</keyword>
<reference evidence="13" key="1">
    <citation type="submission" date="2021-01" db="EMBL/GenBank/DDBJ databases">
        <authorList>
            <person name="Corre E."/>
            <person name="Pelletier E."/>
            <person name="Niang G."/>
            <person name="Scheremetjew M."/>
            <person name="Finn R."/>
            <person name="Kale V."/>
            <person name="Holt S."/>
            <person name="Cochrane G."/>
            <person name="Meng A."/>
            <person name="Brown T."/>
            <person name="Cohen L."/>
        </authorList>
    </citation>
    <scope>NUCLEOTIDE SEQUENCE</scope>
    <source>
        <strain evidence="13">Pop2</strain>
    </source>
</reference>
<dbReference type="InterPro" id="IPR029063">
    <property type="entry name" value="SAM-dependent_MTases_sf"/>
</dbReference>
<protein>
    <recommendedName>
        <fullName evidence="12">Rieske domain-containing protein</fullName>
    </recommendedName>
</protein>
<dbReference type="GO" id="GO:0016020">
    <property type="term" value="C:membrane"/>
    <property type="evidence" value="ECO:0007669"/>
    <property type="project" value="UniProtKB-SubCell"/>
</dbReference>
<name>A0A7S1Z823_9STRA</name>
<dbReference type="InterPro" id="IPR036922">
    <property type="entry name" value="Rieske_2Fe-2S_sf"/>
</dbReference>
<keyword evidence="6" id="KW-0479">Metal-binding</keyword>
<dbReference type="Gene3D" id="3.40.50.150">
    <property type="entry name" value="Vaccinia Virus protein VP39"/>
    <property type="match status" value="1"/>
</dbReference>
<comment type="subcellular location">
    <subcellularLocation>
        <location evidence="1">Membrane</location>
    </subcellularLocation>
</comment>
<keyword evidence="8" id="KW-0560">Oxidoreductase</keyword>
<dbReference type="PROSITE" id="PS51296">
    <property type="entry name" value="RIESKE"/>
    <property type="match status" value="1"/>
</dbReference>
<dbReference type="GO" id="GO:0008168">
    <property type="term" value="F:methyltransferase activity"/>
    <property type="evidence" value="ECO:0007669"/>
    <property type="project" value="UniProtKB-KW"/>
</dbReference>
<dbReference type="SUPFAM" id="SSF55961">
    <property type="entry name" value="Bet v1-like"/>
    <property type="match status" value="1"/>
</dbReference>
<keyword evidence="11" id="KW-0472">Membrane</keyword>
<dbReference type="SUPFAM" id="SSF53335">
    <property type="entry name" value="S-adenosyl-L-methionine-dependent methyltransferases"/>
    <property type="match status" value="1"/>
</dbReference>
<evidence type="ECO:0000256" key="6">
    <source>
        <dbReference type="ARBA" id="ARBA00022723"/>
    </source>
</evidence>
<dbReference type="PANTHER" id="PTHR21266">
    <property type="entry name" value="IRON-SULFUR DOMAIN CONTAINING PROTEIN"/>
    <property type="match status" value="1"/>
</dbReference>
<dbReference type="InterPro" id="IPR007213">
    <property type="entry name" value="Ppm1/Ppm2/Tcmp"/>
</dbReference>
<evidence type="ECO:0000256" key="3">
    <source>
        <dbReference type="ARBA" id="ARBA00022679"/>
    </source>
</evidence>
<dbReference type="Gene3D" id="2.102.10.10">
    <property type="entry name" value="Rieske [2Fe-2S] iron-sulphur domain"/>
    <property type="match status" value="1"/>
</dbReference>
<proteinExistence type="predicted"/>
<keyword evidence="2" id="KW-0489">Methyltransferase</keyword>
<dbReference type="GO" id="GO:0051537">
    <property type="term" value="F:2 iron, 2 sulfur cluster binding"/>
    <property type="evidence" value="ECO:0007669"/>
    <property type="project" value="UniProtKB-KW"/>
</dbReference>
<keyword evidence="9" id="KW-0408">Iron</keyword>
<dbReference type="InterPro" id="IPR050584">
    <property type="entry name" value="Cholesterol_7-desaturase"/>
</dbReference>